<proteinExistence type="inferred from homology"/>
<reference evidence="5 6" key="1">
    <citation type="submission" date="2025-05" db="UniProtKB">
        <authorList>
            <consortium name="RefSeq"/>
        </authorList>
    </citation>
    <scope>IDENTIFICATION</scope>
</reference>
<name>A0ABM3WRE6_ERIEU</name>
<sequence length="104" mass="11361">MSDQGKKTPKPSGGDDKETPHPFGPVVLFAVKKSQPKVLLTKTQLIKLGQKKENEGATMNTLEGKVEGPKTGRERGDGLDVKEKNLSHLEPLKMPEAGDKKEKE</sequence>
<comment type="similarity">
    <text evidence="1">Belongs to the GAGE family.</text>
</comment>
<feature type="domain" description="GAGE" evidence="3">
    <location>
        <begin position="1"/>
        <end position="104"/>
    </location>
</feature>
<keyword evidence="4" id="KW-1185">Reference proteome</keyword>
<dbReference type="RefSeq" id="XP_060039143.1">
    <property type="nucleotide sequence ID" value="XM_060183160.1"/>
</dbReference>
<dbReference type="Proteomes" id="UP001652624">
    <property type="component" value="Chromosome X"/>
</dbReference>
<feature type="region of interest" description="Disordered" evidence="2">
    <location>
        <begin position="1"/>
        <end position="23"/>
    </location>
</feature>
<evidence type="ECO:0000256" key="1">
    <source>
        <dbReference type="ARBA" id="ARBA00007043"/>
    </source>
</evidence>
<dbReference type="SMART" id="SM01379">
    <property type="entry name" value="GAGE"/>
    <property type="match status" value="1"/>
</dbReference>
<dbReference type="PANTHER" id="PTHR14047">
    <property type="entry name" value="P ANTIGEN FAMILY MEMBER 5-RELATED"/>
    <property type="match status" value="1"/>
</dbReference>
<evidence type="ECO:0000256" key="2">
    <source>
        <dbReference type="SAM" id="MobiDB-lite"/>
    </source>
</evidence>
<evidence type="ECO:0000313" key="4">
    <source>
        <dbReference type="Proteomes" id="UP001652624"/>
    </source>
</evidence>
<dbReference type="GeneID" id="132535819"/>
<evidence type="ECO:0000259" key="3">
    <source>
        <dbReference type="SMART" id="SM01379"/>
    </source>
</evidence>
<dbReference type="InterPro" id="IPR008625">
    <property type="entry name" value="GAGE_fam"/>
</dbReference>
<dbReference type="RefSeq" id="XP_060039142.1">
    <property type="nucleotide sequence ID" value="XM_060183159.1"/>
</dbReference>
<protein>
    <submittedName>
        <fullName evidence="5 6">P antigen family member 3-like</fullName>
    </submittedName>
</protein>
<gene>
    <name evidence="5 6" type="primary">LOC132535819</name>
</gene>
<evidence type="ECO:0000313" key="5">
    <source>
        <dbReference type="RefSeq" id="XP_060039142.1"/>
    </source>
</evidence>
<dbReference type="Pfam" id="PF05831">
    <property type="entry name" value="GAGE"/>
    <property type="match status" value="1"/>
</dbReference>
<feature type="region of interest" description="Disordered" evidence="2">
    <location>
        <begin position="49"/>
        <end position="104"/>
    </location>
</feature>
<evidence type="ECO:0000313" key="6">
    <source>
        <dbReference type="RefSeq" id="XP_060039143.1"/>
    </source>
</evidence>
<accession>A0ABM3WRE6</accession>
<dbReference type="InterPro" id="IPR031320">
    <property type="entry name" value="GAGE"/>
</dbReference>
<organism evidence="4 5">
    <name type="scientific">Erinaceus europaeus</name>
    <name type="common">Western European hedgehog</name>
    <dbReference type="NCBI Taxonomy" id="9365"/>
    <lineage>
        <taxon>Eukaryota</taxon>
        <taxon>Metazoa</taxon>
        <taxon>Chordata</taxon>
        <taxon>Craniata</taxon>
        <taxon>Vertebrata</taxon>
        <taxon>Euteleostomi</taxon>
        <taxon>Mammalia</taxon>
        <taxon>Eutheria</taxon>
        <taxon>Laurasiatheria</taxon>
        <taxon>Eulipotyphla</taxon>
        <taxon>Erinaceidae</taxon>
        <taxon>Erinaceinae</taxon>
        <taxon>Erinaceus</taxon>
    </lineage>
</organism>
<feature type="compositionally biased region" description="Basic and acidic residues" evidence="2">
    <location>
        <begin position="64"/>
        <end position="104"/>
    </location>
</feature>